<dbReference type="RefSeq" id="WP_375735273.1">
    <property type="nucleotide sequence ID" value="NZ_JBCGDC010000061.1"/>
</dbReference>
<organism evidence="2 3">
    <name type="scientific">Polymorphospora lycopeni</name>
    <dbReference type="NCBI Taxonomy" id="3140240"/>
    <lineage>
        <taxon>Bacteria</taxon>
        <taxon>Bacillati</taxon>
        <taxon>Actinomycetota</taxon>
        <taxon>Actinomycetes</taxon>
        <taxon>Micromonosporales</taxon>
        <taxon>Micromonosporaceae</taxon>
        <taxon>Polymorphospora</taxon>
    </lineage>
</organism>
<dbReference type="SUPFAM" id="SSF46785">
    <property type="entry name" value="Winged helix' DNA-binding domain"/>
    <property type="match status" value="1"/>
</dbReference>
<feature type="domain" description="HTH marR-type" evidence="1">
    <location>
        <begin position="10"/>
        <end position="65"/>
    </location>
</feature>
<evidence type="ECO:0000313" key="3">
    <source>
        <dbReference type="Proteomes" id="UP001582793"/>
    </source>
</evidence>
<dbReference type="InterPro" id="IPR036388">
    <property type="entry name" value="WH-like_DNA-bd_sf"/>
</dbReference>
<dbReference type="Proteomes" id="UP001582793">
    <property type="component" value="Unassembled WGS sequence"/>
</dbReference>
<gene>
    <name evidence="2" type="ORF">AAFH96_20630</name>
</gene>
<evidence type="ECO:0000259" key="1">
    <source>
        <dbReference type="Pfam" id="PF12802"/>
    </source>
</evidence>
<proteinExistence type="predicted"/>
<name>A0ABV5CU17_9ACTN</name>
<dbReference type="InterPro" id="IPR036390">
    <property type="entry name" value="WH_DNA-bd_sf"/>
</dbReference>
<sequence length="266" mass="29809">MGDRAVSRRLTSRQWRILSFLALHGTATTVEVAVAVGVPRLTAHRDLTRLHGLGLVERRRSDEDRTHTWWYDVTAEGADLVGRDLAASGRPVPLQLGRRRWSEADGLLFLPLIEASRQNPGRCELFQWLTTMDTSVWLRGHGLAYLRADGFGVWLEDGRCLRFLVHVDNARPSGLLSEEEQRTAGLDVLLAGYRRTDPAVPVGAVLLVARDADHEEHLLGDLARRPVRAPIATTNIELLVRQWPNEAVWRVPGEAGPRRRLIDLAP</sequence>
<dbReference type="InterPro" id="IPR000835">
    <property type="entry name" value="HTH_MarR-typ"/>
</dbReference>
<evidence type="ECO:0000313" key="2">
    <source>
        <dbReference type="EMBL" id="MFB6395499.1"/>
    </source>
</evidence>
<reference evidence="2 3" key="1">
    <citation type="submission" date="2024-04" db="EMBL/GenBank/DDBJ databases">
        <title>Polymorphospora sp. isolated from Baiyangdian Lake in Xiong'an New Area.</title>
        <authorList>
            <person name="Zhang X."/>
            <person name="Liu J."/>
        </authorList>
    </citation>
    <scope>NUCLEOTIDE SEQUENCE [LARGE SCALE GENOMIC DNA]</scope>
    <source>
        <strain evidence="2 3">2-325</strain>
    </source>
</reference>
<dbReference type="Pfam" id="PF12802">
    <property type="entry name" value="MarR_2"/>
    <property type="match status" value="1"/>
</dbReference>
<protein>
    <submittedName>
        <fullName evidence="2">MarR family transcriptional regulator</fullName>
    </submittedName>
</protein>
<accession>A0ABV5CU17</accession>
<keyword evidence="3" id="KW-1185">Reference proteome</keyword>
<dbReference type="Gene3D" id="1.10.10.10">
    <property type="entry name" value="Winged helix-like DNA-binding domain superfamily/Winged helix DNA-binding domain"/>
    <property type="match status" value="1"/>
</dbReference>
<dbReference type="EMBL" id="JBCGDC010000061">
    <property type="protein sequence ID" value="MFB6395499.1"/>
    <property type="molecule type" value="Genomic_DNA"/>
</dbReference>
<comment type="caution">
    <text evidence="2">The sequence shown here is derived from an EMBL/GenBank/DDBJ whole genome shotgun (WGS) entry which is preliminary data.</text>
</comment>